<dbReference type="InterPro" id="IPR035093">
    <property type="entry name" value="RelE/ParE_toxin_dom_sf"/>
</dbReference>
<evidence type="ECO:0000313" key="2">
    <source>
        <dbReference type="Proteomes" id="UP000593915"/>
    </source>
</evidence>
<dbReference type="PANTHER" id="PTHR40266:SF2">
    <property type="entry name" value="TOXIN HIGB-1"/>
    <property type="match status" value="1"/>
</dbReference>
<dbReference type="EMBL" id="CP061839">
    <property type="protein sequence ID" value="QOW62224.1"/>
    <property type="molecule type" value="Genomic_DNA"/>
</dbReference>
<dbReference type="PANTHER" id="PTHR40266">
    <property type="entry name" value="TOXIN HIGB-1"/>
    <property type="match status" value="1"/>
</dbReference>
<dbReference type="Pfam" id="PF05015">
    <property type="entry name" value="HigB-like_toxin"/>
    <property type="match status" value="1"/>
</dbReference>
<evidence type="ECO:0000313" key="1">
    <source>
        <dbReference type="EMBL" id="QOW62224.1"/>
    </source>
</evidence>
<protein>
    <submittedName>
        <fullName evidence="1">Type II toxin-antitoxin system RelE/ParE family toxin</fullName>
    </submittedName>
</protein>
<dbReference type="SUPFAM" id="SSF143011">
    <property type="entry name" value="RelE-like"/>
    <property type="match status" value="1"/>
</dbReference>
<dbReference type="Proteomes" id="UP000593915">
    <property type="component" value="Chromosome"/>
</dbReference>
<dbReference type="Gene3D" id="3.30.2310.20">
    <property type="entry name" value="RelE-like"/>
    <property type="match status" value="1"/>
</dbReference>
<accession>A0A7S7AXY2</accession>
<gene>
    <name evidence="1" type="ORF">IFE08_11785</name>
</gene>
<proteinExistence type="predicted"/>
<sequence>MIVSFGNFETERIYKGYVSKKYPYAIQNTARKKLRMIAAAYKVEDLKIPPGNRLEKLLGGLKNYWSIRVNDRFRIVFKWTMGGAENVEITDYH</sequence>
<reference evidence="1 2" key="1">
    <citation type="submission" date="2020-09" db="EMBL/GenBank/DDBJ databases">
        <title>Characterization of Treponema spp. from bovine digital dermatitis in Korea.</title>
        <authorList>
            <person name="Espiritu H.M."/>
            <person name="Cho Y.I."/>
            <person name="Mamuad L."/>
        </authorList>
    </citation>
    <scope>NUCLEOTIDE SEQUENCE [LARGE SCALE GENOMIC DNA]</scope>
    <source>
        <strain evidence="1 2">KS1</strain>
    </source>
</reference>
<dbReference type="AlphaFoldDB" id="A0A7S7AXY2"/>
<dbReference type="InterPro" id="IPR007711">
    <property type="entry name" value="HigB-1"/>
</dbReference>
<name>A0A7S7AXY2_9SPIR</name>
<organism evidence="1 2">
    <name type="scientific">Treponema pedis</name>
    <dbReference type="NCBI Taxonomy" id="409322"/>
    <lineage>
        <taxon>Bacteria</taxon>
        <taxon>Pseudomonadati</taxon>
        <taxon>Spirochaetota</taxon>
        <taxon>Spirochaetia</taxon>
        <taxon>Spirochaetales</taxon>
        <taxon>Treponemataceae</taxon>
        <taxon>Treponema</taxon>
    </lineage>
</organism>